<dbReference type="SMART" id="SM00028">
    <property type="entry name" value="TPR"/>
    <property type="match status" value="6"/>
</dbReference>
<dbReference type="Pfam" id="PF14559">
    <property type="entry name" value="TPR_19"/>
    <property type="match status" value="3"/>
</dbReference>
<dbReference type="InterPro" id="IPR051012">
    <property type="entry name" value="CellSynth/LPSAsmb/PSIAsmb"/>
</dbReference>
<evidence type="ECO:0000313" key="5">
    <source>
        <dbReference type="Proteomes" id="UP000053455"/>
    </source>
</evidence>
<dbReference type="SUPFAM" id="SSF48452">
    <property type="entry name" value="TPR-like"/>
    <property type="match status" value="4"/>
</dbReference>
<evidence type="ECO:0000256" key="2">
    <source>
        <dbReference type="ARBA" id="ARBA00022803"/>
    </source>
</evidence>
<keyword evidence="1" id="KW-0677">Repeat</keyword>
<dbReference type="OrthoDB" id="7487699at2"/>
<feature type="signal peptide" evidence="3">
    <location>
        <begin position="1"/>
        <end position="20"/>
    </location>
</feature>
<evidence type="ECO:0000256" key="1">
    <source>
        <dbReference type="ARBA" id="ARBA00022737"/>
    </source>
</evidence>
<organism evidence="4 5">
    <name type="scientific">Aurantiacibacter marinus</name>
    <dbReference type="NCBI Taxonomy" id="874156"/>
    <lineage>
        <taxon>Bacteria</taxon>
        <taxon>Pseudomonadati</taxon>
        <taxon>Pseudomonadota</taxon>
        <taxon>Alphaproteobacteria</taxon>
        <taxon>Sphingomonadales</taxon>
        <taxon>Erythrobacteraceae</taxon>
        <taxon>Aurantiacibacter</taxon>
    </lineage>
</organism>
<evidence type="ECO:0000313" key="4">
    <source>
        <dbReference type="EMBL" id="KLI64563.1"/>
    </source>
</evidence>
<keyword evidence="5" id="KW-1185">Reference proteome</keyword>
<dbReference type="PANTHER" id="PTHR45586">
    <property type="entry name" value="TPR REPEAT-CONTAINING PROTEIN PA4667"/>
    <property type="match status" value="1"/>
</dbReference>
<evidence type="ECO:0008006" key="6">
    <source>
        <dbReference type="Google" id="ProtNLM"/>
    </source>
</evidence>
<comment type="caution">
    <text evidence="4">The sequence shown here is derived from an EMBL/GenBank/DDBJ whole genome shotgun (WGS) entry which is preliminary data.</text>
</comment>
<dbReference type="EMBL" id="LBHU01000001">
    <property type="protein sequence ID" value="KLI64563.1"/>
    <property type="molecule type" value="Genomic_DNA"/>
</dbReference>
<sequence>MKLHKSALAVLLALSCTACGIFGSDPFETGRDAYAQRDYHTARVALATAMNAENADPEAAELYARTLLALGDGESAERILDTLRSRTSPPADLASLSAQAALLRGDFELALERAGAAHGQPLGEWVAIRALGELDRGEEAMIRSNAAIEAYPDHAPLLAMRGAMAVAMRQVSEAKEYSARALAADADDLDALMLAGQLRVMRADYAAAHEFYTKAHGEHPADLGALFALAAVEADMGEYEQAETHLASLLSAAPGHPMGLLLSARLAFVEGDLDEAHTIVQQSESNIGRIPQGRLLMGEIAYLRGFPAQAIVHLEAFLAVLPGHAHGSTVLARAYSEQGEEQRAWDLIAPLADSAVATPQMLALASDLAGRVGEPDRFAARLAAILPDGFAEEYRAAQNALDRGDGAEAERRFAALIAEGGDRDAVILNNGAHAALAAGNPQEALRRARAAHELAPRDPRVRDTLGWVLLENGEAGPALNHLTAAVEGQPGNLQIRWHYANALIANGRSADARRIIGELRQFAGTEQRAAMDRLLARI</sequence>
<evidence type="ECO:0000256" key="3">
    <source>
        <dbReference type="SAM" id="SignalP"/>
    </source>
</evidence>
<dbReference type="AlphaFoldDB" id="A0A0H0XPM3"/>
<reference evidence="4 5" key="1">
    <citation type="submission" date="2015-04" db="EMBL/GenBank/DDBJ databases">
        <title>The draft genome sequence of Erythrobacter marinus HWDM-33.</title>
        <authorList>
            <person name="Zhuang L."/>
            <person name="Liu Y."/>
            <person name="Shao Z."/>
        </authorList>
    </citation>
    <scope>NUCLEOTIDE SEQUENCE [LARGE SCALE GENOMIC DNA]</scope>
    <source>
        <strain evidence="4 5">HWDM-33</strain>
    </source>
</reference>
<dbReference type="Gene3D" id="1.25.40.10">
    <property type="entry name" value="Tetratricopeptide repeat domain"/>
    <property type="match status" value="4"/>
</dbReference>
<dbReference type="InterPro" id="IPR011990">
    <property type="entry name" value="TPR-like_helical_dom_sf"/>
</dbReference>
<dbReference type="InterPro" id="IPR019734">
    <property type="entry name" value="TPR_rpt"/>
</dbReference>
<keyword evidence="3" id="KW-0732">Signal</keyword>
<protein>
    <recommendedName>
        <fullName evidence="6">Tetratricopeptide repeat-like domain-containing protein</fullName>
    </recommendedName>
</protein>
<dbReference type="Proteomes" id="UP000053455">
    <property type="component" value="Unassembled WGS sequence"/>
</dbReference>
<gene>
    <name evidence="4" type="ORF">AAV99_03050</name>
</gene>
<dbReference type="PANTHER" id="PTHR45586:SF1">
    <property type="entry name" value="LIPOPOLYSACCHARIDE ASSEMBLY PROTEIN B"/>
    <property type="match status" value="1"/>
</dbReference>
<keyword evidence="2" id="KW-0802">TPR repeat</keyword>
<name>A0A0H0XPM3_9SPHN</name>
<dbReference type="STRING" id="874156.GCA_001021555_00668"/>
<feature type="chain" id="PRO_5002588878" description="Tetratricopeptide repeat-like domain-containing protein" evidence="3">
    <location>
        <begin position="21"/>
        <end position="538"/>
    </location>
</feature>
<proteinExistence type="predicted"/>
<dbReference type="RefSeq" id="WP_047092427.1">
    <property type="nucleotide sequence ID" value="NZ_LBHU01000001.1"/>
</dbReference>
<dbReference type="PROSITE" id="PS51257">
    <property type="entry name" value="PROKAR_LIPOPROTEIN"/>
    <property type="match status" value="1"/>
</dbReference>
<dbReference type="PATRIC" id="fig|874156.12.peg.638"/>
<accession>A0A0H0XPM3</accession>